<dbReference type="Proteomes" id="UP000477782">
    <property type="component" value="Unassembled WGS sequence"/>
</dbReference>
<gene>
    <name evidence="1" type="ORF">G4Z14_08950</name>
</gene>
<dbReference type="EMBL" id="JAAIVJ010000004">
    <property type="protein sequence ID" value="NEY90423.1"/>
    <property type="molecule type" value="Genomic_DNA"/>
</dbReference>
<reference evidence="1 2" key="1">
    <citation type="submission" date="2020-02" db="EMBL/GenBank/DDBJ databases">
        <authorList>
            <person name="Chen W.-M."/>
        </authorList>
    </citation>
    <scope>NUCLEOTIDE SEQUENCE [LARGE SCALE GENOMIC DNA]</scope>
    <source>
        <strain evidence="1 2">KMS-5</strain>
    </source>
</reference>
<comment type="caution">
    <text evidence="1">The sequence shown here is derived from an EMBL/GenBank/DDBJ whole genome shotgun (WGS) entry which is preliminary data.</text>
</comment>
<evidence type="ECO:0000313" key="1">
    <source>
        <dbReference type="EMBL" id="NEY90423.1"/>
    </source>
</evidence>
<dbReference type="RefSeq" id="WP_164624874.1">
    <property type="nucleotide sequence ID" value="NZ_JAAIVJ010000004.1"/>
</dbReference>
<protein>
    <submittedName>
        <fullName evidence="1">DUF1800 domain-containing protein</fullName>
    </submittedName>
</protein>
<proteinExistence type="predicted"/>
<dbReference type="AlphaFoldDB" id="A0A6M0QUV7"/>
<sequence>MSSPASLVAFRYGCGLPLTQGAPTTPDAMLAALQGPDEMARRFPVMSYDWVHERTSEIAQNKKAAKTDPDLLARQKTVDEELKREGFRALRATIARSIDAPDALRERLLAFWADHFTVSSGAQARSIASYAFVEDAVRPHLSGQFGDMLSAVVHHPVMLLYLDQTRSVGPNSAKAKRRGGGLNENLARELLELHTMGVGAGYSQTDVRQLAELLTGLTYDARRGYAFQPNLAEPGPEEVLGKSYEGKGEAPIRAFLAELARHPDTARHISRKLAVHFLSDAPDDSMVAAMAETWQRTGGSLIEVYGTMLRHEAAFAGSAAKARQPWDFVVAALKGLGLTGETVMNWPRERLVEVVLAPLRAMGQSWKNPPGPDGWPEDIESWITPQGLAERIGWAMRWPAELVDPLPHPKALAETVLADRASAATLWAVVRAETVAEGVGIVFASPEFNRR</sequence>
<accession>A0A6M0QUV7</accession>
<dbReference type="Pfam" id="PF08811">
    <property type="entry name" value="DUF1800"/>
    <property type="match status" value="1"/>
</dbReference>
<organism evidence="1 2">
    <name type="scientific">Tabrizicola oligotrophica</name>
    <dbReference type="NCBI Taxonomy" id="2710650"/>
    <lineage>
        <taxon>Bacteria</taxon>
        <taxon>Pseudomonadati</taxon>
        <taxon>Pseudomonadota</taxon>
        <taxon>Alphaproteobacteria</taxon>
        <taxon>Rhodobacterales</taxon>
        <taxon>Paracoccaceae</taxon>
        <taxon>Tabrizicola</taxon>
    </lineage>
</organism>
<dbReference type="InterPro" id="IPR014917">
    <property type="entry name" value="DUF1800"/>
</dbReference>
<name>A0A6M0QUV7_9RHOB</name>
<keyword evidence="2" id="KW-1185">Reference proteome</keyword>
<evidence type="ECO:0000313" key="2">
    <source>
        <dbReference type="Proteomes" id="UP000477782"/>
    </source>
</evidence>